<feature type="transmembrane region" description="Helical" evidence="7">
    <location>
        <begin position="380"/>
        <end position="403"/>
    </location>
</feature>
<dbReference type="AlphaFoldDB" id="A0A944GYG9"/>
<keyword evidence="9" id="KW-1185">Reference proteome</keyword>
<dbReference type="Gene3D" id="1.20.1250.20">
    <property type="entry name" value="MFS general substrate transporter like domains"/>
    <property type="match status" value="1"/>
</dbReference>
<feature type="transmembrane region" description="Helical" evidence="7">
    <location>
        <begin position="138"/>
        <end position="158"/>
    </location>
</feature>
<keyword evidence="3" id="KW-1003">Cell membrane</keyword>
<dbReference type="InterPro" id="IPR011701">
    <property type="entry name" value="MFS"/>
</dbReference>
<dbReference type="Proteomes" id="UP000761411">
    <property type="component" value="Unassembled WGS sequence"/>
</dbReference>
<keyword evidence="4 7" id="KW-0812">Transmembrane</keyword>
<dbReference type="PANTHER" id="PTHR43266:SF2">
    <property type="entry name" value="MAJOR FACILITATOR SUPERFAMILY (MFS) PROFILE DOMAIN-CONTAINING PROTEIN"/>
    <property type="match status" value="1"/>
</dbReference>
<gene>
    <name evidence="8" type="ORF">DYI25_21465</name>
</gene>
<evidence type="ECO:0000313" key="8">
    <source>
        <dbReference type="EMBL" id="MBS8266992.1"/>
    </source>
</evidence>
<dbReference type="Pfam" id="PF07690">
    <property type="entry name" value="MFS_1"/>
    <property type="match status" value="1"/>
</dbReference>
<feature type="transmembrane region" description="Helical" evidence="7">
    <location>
        <begin position="260"/>
        <end position="279"/>
    </location>
</feature>
<protein>
    <submittedName>
        <fullName evidence="8">MFS transporter</fullName>
    </submittedName>
</protein>
<name>A0A944GYG9_9BACI</name>
<feature type="transmembrane region" description="Helical" evidence="7">
    <location>
        <begin position="84"/>
        <end position="103"/>
    </location>
</feature>
<evidence type="ECO:0000256" key="6">
    <source>
        <dbReference type="ARBA" id="ARBA00023136"/>
    </source>
</evidence>
<dbReference type="InterPro" id="IPR036259">
    <property type="entry name" value="MFS_trans_sf"/>
</dbReference>
<dbReference type="GO" id="GO:0022857">
    <property type="term" value="F:transmembrane transporter activity"/>
    <property type="evidence" value="ECO:0007669"/>
    <property type="project" value="InterPro"/>
</dbReference>
<comment type="caution">
    <text evidence="8">The sequence shown here is derived from an EMBL/GenBank/DDBJ whole genome shotgun (WGS) entry which is preliminary data.</text>
</comment>
<proteinExistence type="predicted"/>
<dbReference type="EMBL" id="QTKX01000005">
    <property type="protein sequence ID" value="MBS8266992.1"/>
    <property type="molecule type" value="Genomic_DNA"/>
</dbReference>
<reference evidence="8 9" key="1">
    <citation type="journal article" date="2021" name="Microorganisms">
        <title>Bacterial Dimethylsulfoniopropionate Biosynthesis in the East China Sea.</title>
        <authorList>
            <person name="Liu J."/>
            <person name="Zhang Y."/>
            <person name="Liu J."/>
            <person name="Zhong H."/>
            <person name="Williams B.T."/>
            <person name="Zheng Y."/>
            <person name="Curson A.R.J."/>
            <person name="Sun C."/>
            <person name="Sun H."/>
            <person name="Song D."/>
            <person name="Wagner Mackenzie B."/>
            <person name="Bermejo Martinez A."/>
            <person name="Todd J.D."/>
            <person name="Zhang X.H."/>
        </authorList>
    </citation>
    <scope>NUCLEOTIDE SEQUENCE [LARGE SCALE GENOMIC DNA]</scope>
    <source>
        <strain evidence="8 9">ESS08</strain>
    </source>
</reference>
<feature type="transmembrane region" description="Helical" evidence="7">
    <location>
        <begin position="291"/>
        <end position="310"/>
    </location>
</feature>
<keyword evidence="5 7" id="KW-1133">Transmembrane helix</keyword>
<comment type="subcellular location">
    <subcellularLocation>
        <location evidence="1">Cell membrane</location>
        <topology evidence="1">Multi-pass membrane protein</topology>
    </subcellularLocation>
</comment>
<sequence length="478" mass="52378">MKSSKDGPKKQKGRIQKKAFYMDLCSGYTRKKEENKVLKLNGMKTFLVVWFGQFFSVIGSSLTAFGLGIWVLQQTGSVTKFSMIILSATLPSIILMPLVGVIVDRFKRKWIMIISDGVAGVSTIGLFILLYFNQLEIWHIYIITAISSLFSSLQMPAYQSTVSLLVPKKQLGRANGLMQLSDASSIVIAPITAGFLLHTFGIESLIMIDVITFVIAIVTLLLVKLPELEKKPTEPLNFSSFIKEVQFGWKYIKQRPGLKWLLIYFATVNFLLGFFNVLLQPMILSLSNEQVLGIALSITGIGMLAGSILMSSWEGPSNKIKGLLGWGFVIGMCIAIAGMSDSIPLIIGSITFALFSLPISNTSSRVLWQTKVDPKVQGRVFALRSMIGRSLSPLAIVLAGPIVEKVFQPLMEKEGPLAATVGSVIGAGDGRGIGLLFVCIGFIYMITTIFIYLNPRVRQLEAELPDEVGEKNTSVASV</sequence>
<feature type="transmembrane region" description="Helical" evidence="7">
    <location>
        <begin position="110"/>
        <end position="132"/>
    </location>
</feature>
<feature type="transmembrane region" description="Helical" evidence="7">
    <location>
        <begin position="204"/>
        <end position="223"/>
    </location>
</feature>
<evidence type="ECO:0000256" key="1">
    <source>
        <dbReference type="ARBA" id="ARBA00004651"/>
    </source>
</evidence>
<dbReference type="SUPFAM" id="SSF103473">
    <property type="entry name" value="MFS general substrate transporter"/>
    <property type="match status" value="1"/>
</dbReference>
<evidence type="ECO:0000256" key="3">
    <source>
        <dbReference type="ARBA" id="ARBA00022475"/>
    </source>
</evidence>
<feature type="transmembrane region" description="Helical" evidence="7">
    <location>
        <begin position="433"/>
        <end position="453"/>
    </location>
</feature>
<dbReference type="PANTHER" id="PTHR43266">
    <property type="entry name" value="MACROLIDE-EFFLUX PROTEIN"/>
    <property type="match status" value="1"/>
</dbReference>
<organism evidence="8 9">
    <name type="scientific">Mesobacillus boroniphilus</name>
    <dbReference type="NCBI Taxonomy" id="308892"/>
    <lineage>
        <taxon>Bacteria</taxon>
        <taxon>Bacillati</taxon>
        <taxon>Bacillota</taxon>
        <taxon>Bacilli</taxon>
        <taxon>Bacillales</taxon>
        <taxon>Bacillaceae</taxon>
        <taxon>Mesobacillus</taxon>
    </lineage>
</organism>
<keyword evidence="2" id="KW-0813">Transport</keyword>
<feature type="transmembrane region" description="Helical" evidence="7">
    <location>
        <begin position="46"/>
        <end position="72"/>
    </location>
</feature>
<dbReference type="GO" id="GO:0005886">
    <property type="term" value="C:plasma membrane"/>
    <property type="evidence" value="ECO:0007669"/>
    <property type="project" value="UniProtKB-SubCell"/>
</dbReference>
<evidence type="ECO:0000313" key="9">
    <source>
        <dbReference type="Proteomes" id="UP000761411"/>
    </source>
</evidence>
<feature type="transmembrane region" description="Helical" evidence="7">
    <location>
        <begin position="179"/>
        <end position="198"/>
    </location>
</feature>
<feature type="transmembrane region" description="Helical" evidence="7">
    <location>
        <begin position="345"/>
        <end position="368"/>
    </location>
</feature>
<keyword evidence="6 7" id="KW-0472">Membrane</keyword>
<dbReference type="CDD" id="cd06173">
    <property type="entry name" value="MFS_MefA_like"/>
    <property type="match status" value="1"/>
</dbReference>
<evidence type="ECO:0000256" key="5">
    <source>
        <dbReference type="ARBA" id="ARBA00022989"/>
    </source>
</evidence>
<feature type="transmembrane region" description="Helical" evidence="7">
    <location>
        <begin position="322"/>
        <end position="339"/>
    </location>
</feature>
<evidence type="ECO:0000256" key="2">
    <source>
        <dbReference type="ARBA" id="ARBA00022448"/>
    </source>
</evidence>
<accession>A0A944GYG9</accession>
<evidence type="ECO:0000256" key="7">
    <source>
        <dbReference type="SAM" id="Phobius"/>
    </source>
</evidence>
<evidence type="ECO:0000256" key="4">
    <source>
        <dbReference type="ARBA" id="ARBA00022692"/>
    </source>
</evidence>